<feature type="domain" description="Cadherin" evidence="15">
    <location>
        <begin position="2342"/>
        <end position="2442"/>
    </location>
</feature>
<dbReference type="GeneID" id="187783"/>
<evidence type="ECO:0000313" key="18">
    <source>
        <dbReference type="WormBase" id="R10F2.1"/>
    </source>
</evidence>
<evidence type="ECO:0000256" key="14">
    <source>
        <dbReference type="SAM" id="SignalP"/>
    </source>
</evidence>
<keyword evidence="14" id="KW-0732">Signal</keyword>
<dbReference type="PROSITE" id="PS50268">
    <property type="entry name" value="CADHERIN_2"/>
    <property type="match status" value="20"/>
</dbReference>
<dbReference type="GO" id="GO:0044331">
    <property type="term" value="P:cell-cell adhesion mediated by cadherin"/>
    <property type="evidence" value="ECO:0000318"/>
    <property type="project" value="GO_Central"/>
</dbReference>
<dbReference type="FunFam" id="2.60.40.60:FF:000116">
    <property type="entry name" value="Dachsous cadherin-related 2"/>
    <property type="match status" value="1"/>
</dbReference>
<dbReference type="PhylomeDB" id="Q5F4W0"/>
<dbReference type="HOGENOM" id="CLU_000611_0_0_1"/>
<accession>Q5F4W0</accession>
<keyword evidence="8 13" id="KW-0472">Membrane</keyword>
<dbReference type="GO" id="GO:0007411">
    <property type="term" value="P:axon guidance"/>
    <property type="evidence" value="ECO:0007669"/>
    <property type="project" value="UniProtKB-ARBA"/>
</dbReference>
<dbReference type="CTD" id="187783"/>
<dbReference type="GO" id="GO:0007156">
    <property type="term" value="P:homophilic cell adhesion via plasma membrane adhesion molecules"/>
    <property type="evidence" value="ECO:0007669"/>
    <property type="project" value="InterPro"/>
</dbReference>
<name>Q5F4W0_CAEEL</name>
<dbReference type="FunFam" id="2.60.40.60:FF:000020">
    <property type="entry name" value="Dachsous cadherin-related 1b"/>
    <property type="match status" value="2"/>
</dbReference>
<feature type="region of interest" description="Disordered" evidence="12">
    <location>
        <begin position="2625"/>
        <end position="2646"/>
    </location>
</feature>
<dbReference type="eggNOG" id="KOG3594">
    <property type="taxonomic scope" value="Eukaryota"/>
</dbReference>
<evidence type="ECO:0000256" key="13">
    <source>
        <dbReference type="SAM" id="Phobius"/>
    </source>
</evidence>
<dbReference type="PANTHER" id="PTHR24028:SF146">
    <property type="entry name" value="CADHERIN 96CB, ISOFORM D-RELATED"/>
    <property type="match status" value="1"/>
</dbReference>
<protein>
    <submittedName>
        <fullName evidence="16">Cadherin domain-containing protein</fullName>
    </submittedName>
</protein>
<gene>
    <name evidence="16 18" type="primary">cdh-1</name>
    <name evidence="16" type="ORF">CELE_R10F2.1</name>
    <name evidence="18" type="ORF">R10F2.1</name>
</gene>
<dbReference type="InterPro" id="IPR020894">
    <property type="entry name" value="Cadherin_CS"/>
</dbReference>
<feature type="compositionally biased region" description="Polar residues" evidence="12">
    <location>
        <begin position="2723"/>
        <end position="2741"/>
    </location>
</feature>
<dbReference type="OrthoDB" id="6252479at2759"/>
<dbReference type="InterPro" id="IPR002126">
    <property type="entry name" value="Cadherin-like_dom"/>
</dbReference>
<dbReference type="PANTHER" id="PTHR24028">
    <property type="entry name" value="CADHERIN-87A"/>
    <property type="match status" value="1"/>
</dbReference>
<dbReference type="FunFam" id="2.60.40.60:FF:000449">
    <property type="entry name" value="Predicted protein"/>
    <property type="match status" value="1"/>
</dbReference>
<evidence type="ECO:0000256" key="10">
    <source>
        <dbReference type="ARBA" id="ARBA00023180"/>
    </source>
</evidence>
<dbReference type="WormBase" id="R10F2.1">
    <property type="protein sequence ID" value="CE38097"/>
    <property type="gene ID" value="WBGene00019994"/>
    <property type="gene designation" value="cdh-1"/>
</dbReference>
<feature type="domain" description="Cadherin" evidence="15">
    <location>
        <begin position="1332"/>
        <end position="1430"/>
    </location>
</feature>
<feature type="domain" description="Cadherin" evidence="15">
    <location>
        <begin position="2443"/>
        <end position="2546"/>
    </location>
</feature>
<dbReference type="SUPFAM" id="SSF49313">
    <property type="entry name" value="Cadherin-like"/>
    <property type="match status" value="21"/>
</dbReference>
<dbReference type="InterPro" id="IPR015919">
    <property type="entry name" value="Cadherin-like_sf"/>
</dbReference>
<comment type="subcellular location">
    <subcellularLocation>
        <location evidence="1">Membrane</location>
        <topology evidence="1">Single-pass membrane protein</topology>
    </subcellularLocation>
</comment>
<evidence type="ECO:0000256" key="6">
    <source>
        <dbReference type="ARBA" id="ARBA00022889"/>
    </source>
</evidence>
<evidence type="ECO:0000256" key="7">
    <source>
        <dbReference type="ARBA" id="ARBA00022989"/>
    </source>
</evidence>
<keyword evidence="3 13" id="KW-0812">Transmembrane</keyword>
<dbReference type="PRINTS" id="PR00205">
    <property type="entry name" value="CADHERIN"/>
</dbReference>
<feature type="domain" description="Cadherin" evidence="15">
    <location>
        <begin position="1729"/>
        <end position="1831"/>
    </location>
</feature>
<feature type="chain" id="PRO_5004256015" evidence="14">
    <location>
        <begin position="26"/>
        <end position="2779"/>
    </location>
</feature>
<feature type="domain" description="Cadherin" evidence="15">
    <location>
        <begin position="943"/>
        <end position="1045"/>
    </location>
</feature>
<dbReference type="GO" id="GO:0001736">
    <property type="term" value="P:establishment of planar polarity"/>
    <property type="evidence" value="ECO:0007669"/>
    <property type="project" value="UniProtKB-ARBA"/>
</dbReference>
<dbReference type="FunFam" id="2.60.40.60:FF:000039">
    <property type="entry name" value="FAT atypical cadherin 3"/>
    <property type="match status" value="1"/>
</dbReference>
<keyword evidence="6" id="KW-0130">Cell adhesion</keyword>
<feature type="domain" description="Cadherin" evidence="15">
    <location>
        <begin position="2132"/>
        <end position="2230"/>
    </location>
</feature>
<dbReference type="PROSITE" id="PS00232">
    <property type="entry name" value="CADHERIN_1"/>
    <property type="match status" value="6"/>
</dbReference>
<dbReference type="SMART" id="SM00112">
    <property type="entry name" value="CA"/>
    <property type="match status" value="20"/>
</dbReference>
<feature type="domain" description="Cadherin" evidence="15">
    <location>
        <begin position="234"/>
        <end position="337"/>
    </location>
</feature>
<dbReference type="PaxDb" id="6239-R10F2.1"/>
<feature type="domain" description="Cadherin" evidence="15">
    <location>
        <begin position="2231"/>
        <end position="2341"/>
    </location>
</feature>
<evidence type="ECO:0000256" key="4">
    <source>
        <dbReference type="ARBA" id="ARBA00022737"/>
    </source>
</evidence>
<evidence type="ECO:0000256" key="12">
    <source>
        <dbReference type="SAM" id="MobiDB-lite"/>
    </source>
</evidence>
<dbReference type="STRING" id="6239.R10F2.1.1"/>
<dbReference type="InterPro" id="IPR050174">
    <property type="entry name" value="Protocadherin/Cadherin-CA"/>
</dbReference>
<feature type="signal peptide" evidence="14">
    <location>
        <begin position="1"/>
        <end position="25"/>
    </location>
</feature>
<organism evidence="16 17">
    <name type="scientific">Caenorhabditis elegans</name>
    <dbReference type="NCBI Taxonomy" id="6239"/>
    <lineage>
        <taxon>Eukaryota</taxon>
        <taxon>Metazoa</taxon>
        <taxon>Ecdysozoa</taxon>
        <taxon>Nematoda</taxon>
        <taxon>Chromadorea</taxon>
        <taxon>Rhabditida</taxon>
        <taxon>Rhabditina</taxon>
        <taxon>Rhabditomorpha</taxon>
        <taxon>Rhabditoidea</taxon>
        <taxon>Rhabditidae</taxon>
        <taxon>Peloderinae</taxon>
        <taxon>Caenorhabditis</taxon>
    </lineage>
</organism>
<dbReference type="UCSC" id="R10F2.1">
    <property type="organism name" value="c. elegans"/>
</dbReference>
<feature type="compositionally biased region" description="Low complexity" evidence="12">
    <location>
        <begin position="2635"/>
        <end position="2645"/>
    </location>
</feature>
<feature type="domain" description="Cadherin" evidence="15">
    <location>
        <begin position="1053"/>
        <end position="1150"/>
    </location>
</feature>
<feature type="domain" description="Cadherin" evidence="15">
    <location>
        <begin position="123"/>
        <end position="233"/>
    </location>
</feature>
<dbReference type="CDD" id="cd11304">
    <property type="entry name" value="Cadherin_repeat"/>
    <property type="match status" value="21"/>
</dbReference>
<evidence type="ECO:0000256" key="11">
    <source>
        <dbReference type="PROSITE-ProRule" id="PRU00043"/>
    </source>
</evidence>
<feature type="domain" description="Cadherin" evidence="15">
    <location>
        <begin position="541"/>
        <end position="641"/>
    </location>
</feature>
<dbReference type="RefSeq" id="NP_497641.2">
    <property type="nucleotide sequence ID" value="NM_065240.3"/>
</dbReference>
<evidence type="ECO:0000259" key="15">
    <source>
        <dbReference type="PROSITE" id="PS50268"/>
    </source>
</evidence>
<keyword evidence="7 13" id="KW-1133">Transmembrane helix</keyword>
<evidence type="ECO:0000256" key="2">
    <source>
        <dbReference type="ARBA" id="ARBA00022536"/>
    </source>
</evidence>
<feature type="domain" description="Cadherin" evidence="15">
    <location>
        <begin position="1663"/>
        <end position="1727"/>
    </location>
</feature>
<feature type="domain" description="Cadherin" evidence="15">
    <location>
        <begin position="642"/>
        <end position="741"/>
    </location>
</feature>
<keyword evidence="17" id="KW-1185">Reference proteome</keyword>
<dbReference type="GO" id="GO:0048513">
    <property type="term" value="P:animal organ development"/>
    <property type="evidence" value="ECO:0007669"/>
    <property type="project" value="UniProtKB-ARBA"/>
</dbReference>
<evidence type="ECO:0000256" key="9">
    <source>
        <dbReference type="ARBA" id="ARBA00023157"/>
    </source>
</evidence>
<dbReference type="PeptideAtlas" id="Q5F4W0"/>
<evidence type="ECO:0000256" key="1">
    <source>
        <dbReference type="ARBA" id="ARBA00004167"/>
    </source>
</evidence>
<proteinExistence type="predicted"/>
<dbReference type="GO" id="GO:0005886">
    <property type="term" value="C:plasma membrane"/>
    <property type="evidence" value="ECO:0000318"/>
    <property type="project" value="GO_Central"/>
</dbReference>
<dbReference type="AGR" id="WB:WBGene00019994"/>
<feature type="region of interest" description="Disordered" evidence="12">
    <location>
        <begin position="2723"/>
        <end position="2747"/>
    </location>
</feature>
<dbReference type="Pfam" id="PF00028">
    <property type="entry name" value="Cadherin"/>
    <property type="match status" value="14"/>
</dbReference>
<evidence type="ECO:0000256" key="8">
    <source>
        <dbReference type="ARBA" id="ARBA00023136"/>
    </source>
</evidence>
<feature type="transmembrane region" description="Helical" evidence="13">
    <location>
        <begin position="2555"/>
        <end position="2576"/>
    </location>
</feature>
<dbReference type="InParanoid" id="Q5F4W0"/>
<dbReference type="Bgee" id="WBGene00019994">
    <property type="expression patterns" value="Expressed in pharyngeal muscle cell (C elegans) and 3 other cell types or tissues"/>
</dbReference>
<keyword evidence="4" id="KW-0677">Repeat</keyword>
<feature type="domain" description="Cadherin" evidence="15">
    <location>
        <begin position="29"/>
        <end position="122"/>
    </location>
</feature>
<dbReference type="GO" id="GO:0007409">
    <property type="term" value="P:axonogenesis"/>
    <property type="evidence" value="ECO:0000318"/>
    <property type="project" value="GO_Central"/>
</dbReference>
<dbReference type="GO" id="GO:0005509">
    <property type="term" value="F:calcium ion binding"/>
    <property type="evidence" value="ECO:0007669"/>
    <property type="project" value="UniProtKB-UniRule"/>
</dbReference>
<reference evidence="16 17" key="1">
    <citation type="journal article" date="1998" name="Science">
        <title>Genome sequence of the nematode C. elegans: a platform for investigating biology.</title>
        <authorList>
            <consortium name="The C. elegans sequencing consortium"/>
            <person name="Sulson J.E."/>
            <person name="Waterston R."/>
        </authorList>
    </citation>
    <scope>NUCLEOTIDE SEQUENCE [LARGE SCALE GENOMIC DNA]</scope>
    <source>
        <strain evidence="16 17">Bristol N2</strain>
    </source>
</reference>
<feature type="domain" description="Cadherin" evidence="15">
    <location>
        <begin position="742"/>
        <end position="837"/>
    </location>
</feature>
<dbReference type="KEGG" id="cel:CELE_R10F2.1"/>
<sequence>MKSKNKWNILIFSLIFLIFPTFCQCLTKFTVPESAQIGTRIGWISGKREESAAPKYFVVFPDEQTSKFLKVDERSGEISTIAHLDYEKRSKFDIVAVKVEESGETIDILVEVDDENDNAPSFADQVVKLEISEFAQLGTSFALPTVTDGDGPKFDVHRFVILQGNVNNVFKLASRKVNEQLQADLVVNGQLDREFRDKYELLIEAQDGGKPAKIGQLRCSIEIIDANDNAPVFSRSRYTASVSANISIGSHLITVQATDADIGENSRISYDIKKTSAPSNSNFAISQSGVITTTASLLPASTHDVIVVASDHGSPSLSSSAVVTITVLGSTLSSPPLDIIWLVESNSAHLMENSTLGSIVARVSIAQQYRDTKLRLIGSSALCPQQTDQAHVYLLLLCGILDRETASEHHLKFLLEKDGQIIIEHPQLLTIGDINDNAPQWHSSQIHISLNRTQGGSRTLTAKDPDLGQNGWIRYSVLDTELVSIDKETGRIFVPNTIDCNIGSEIKFRVRAEDGGSPALSTDLQVVADLLDTESKPPQFEKALWQVEIPEDTPIGTCLVKVVANNSQCGNSKRIRYSLQNQDEHLTVDTMSGTVCIQKTFDFEKQKSYQTTVIATNANSETSTSLISIRLKDVNDNWPIFYPNEYHLTVREGPKPEEPLLVVSASDMDSGTFGEVSYHILSESSSFSINPVTGEVFAQKPLARGRFHLVVSAKDGGGQSSENSANIHITVIDKDTKTPQFSRSKYEIRTTEDILPGIAIGSVGAMSKVKYSIYSGDQDHNFSIDEDTGKIYVTRYLDADVHDTVLLNIQATLPSGESNQTQVVIFIEDHNDNPPQFSSSLVEISIREDLKLHEPFYVVQASDKDKKKNGEVRYSIISSHPGSSIEIDQFTGQLSTGSLLDYEATRNYKLRVKATDLGIPPRSSNMTLFIHVLDVNDNAPEFEKSWYTMEVLENSPPKTIVGKVVARDKDSLENGQIVYRITNGSEYFGIDEKLGNVYTKRSIDREVISHVDISIVAEDKGVPPRSSTASARISVLDVNDNPPSCLSITPIVVPAGSPLSTAIGTIVAMDPDKGLNGSVLYRAQLQSSLFVVKSNGDVYLRRQLNASDERHQRLSVIVSDQGVPRKSVVCHVPVRISKGSADIQIQEPFQKYIEIPKSCPTGCRLTTLNATGVSSWLIQSSEISNHFAIREGVLFMISHPIHRPPYSLVIVLSDKNDRQKSIQLRVLASGEAANKEETIRISDSNSIGTKIGRLGEKSADGSFFYRFSSEESCPLELDQTGGLLYLADGLRRGDTHNFSCFFEKFNTTDGSAEEMRVDLEISRTKSDKPRFDTGHLRVNIREDTPTGSIITTVNATVSDDSASPISYRFPLLIDNFSIDQFTGDITLIDTLHWHVTPTYNLIVEAFTSGPGTTLLVTVNVDDVNDHTPFIVSQPTVLLPSSYRKGGMVHRVVAIDLDKDPEIRYSLKYAGSEVAKEFFKIDEKSGEIFVVESSSALSTSFGGAGLPETLTIRATDLQDLTKFDEQKVLLKASNASRSTWHFFDEQHKDVTILSTSPQGSQILQLKFQEGVDLQLIPSSPHFELKSSKIVQKSASVATGTQRFTIVAQKDDELDYSTLKIHVEPVFTEPPKISSTSCGVVTIEENVGIEDFKRILATGMTEESRFRFQGNAPKFSINSTTGSISVLPLDREASQEHLLIIILTDGGSRNDSCTVRVTVADQNDNKPQLDASTPSELEIAESSRVGDVLHRFRASDMDIGQNGKFSFELLEDSSGSLDLVPETGDLVLRRLSSLQSWKIKLRVVDHGVPGLYVEKNLEISNRNPQTEAKAPLEFLKQTYLSTIDEGLPRGQFIAKLQPELAGLTYSIVEGNIDSAFSVDSEGVIRTNLELDREILERYSLKVIGTGSGQQIGTRVDVRVNNLNDNVPSFPMSKPRRVPENLRVGSYVATVGAKDVDNLAPLRYFLVSDSSGQTPTHFNIDQFTGTIHLTAPLDFEVLPEHTLTIKATDGSFDTFTNLTIFVSDINDNAPTFSKPLYQTTVSPATFSPGQPFAKIEAHDLDARGALTYSLGQGSSSIFRVAPESGALFMKVLPPAGERYLVTVTATDNGVPSFSTSVPVSVIIGEAEPTDKPGFEKAEFRFEVMENSKIGLQIGNLSGEESREFHYRIQDPEASKIFSIDKFGRLFVAGPIDREQRATHEFQVEIDNEMMTSQKVQCKCHVIVLDENDNLPVFTSVAYYLSLKDSMAHGQKIGQIMASDQDSGENGRVSYRILSGNDLNIVTLNPDTGSIQLNEWNDAQLDEFPNATWQILVEARDHGHPARAAVGKVQVSLKMSSWSGSAPFFVLPVYEVHVLEDTSVGTVLQKIRASNRLGMRNDGLLYSLKEHQGKLGIDVKTGELTLKTHLDWESEPIISMYLSVSDGNGRSAVVPLKIVVEPVDEFAPVFTKSSYTLQIPISTPAGESVGQMQAIDEDGGVHGVVKYSISDRQSTVKIEEHTGIIRLQKPLVSRRNLTIEQITVVAYSSPTKQSKTTVYLEIGPFDVQPSLPKLLLHSKPVQIAVASLILLLFLLIVVICICMCKSRRKTQNEKEKKHPDVIVTAERRPSSQKPTLQKQVYSVKTGEIRTLSDAQHHHHHPTHSMTSSVSTSSDALRMVRGSSRSQMDSGIDPDNVSINSSVTDYLVSLGVNANPIPPRIRPNTTYDSLMNEYIYARVEDVLPPGPISLTTPNQHSLLRQPLSTSSSVASRRPPPIIPSFEPLTEIFNEIVEMRKQDGRKEYIQVEI</sequence>
<feature type="domain" description="Cadherin" evidence="15">
    <location>
        <begin position="1833"/>
        <end position="1927"/>
    </location>
</feature>
<dbReference type="Proteomes" id="UP000001940">
    <property type="component" value="Chromosome III"/>
</dbReference>
<dbReference type="GO" id="GO:0030855">
    <property type="term" value="P:epithelial cell differentiation"/>
    <property type="evidence" value="ECO:0000318"/>
    <property type="project" value="GO_Central"/>
</dbReference>
<evidence type="ECO:0000256" key="5">
    <source>
        <dbReference type="ARBA" id="ARBA00022837"/>
    </source>
</evidence>
<keyword evidence="2" id="KW-0245">EGF-like domain</keyword>
<dbReference type="Gene3D" id="2.60.40.60">
    <property type="entry name" value="Cadherins"/>
    <property type="match status" value="21"/>
</dbReference>
<feature type="domain" description="Cadherin" evidence="15">
    <location>
        <begin position="459"/>
        <end position="540"/>
    </location>
</feature>
<dbReference type="GO" id="GO:0048589">
    <property type="term" value="P:developmental growth"/>
    <property type="evidence" value="ECO:0007669"/>
    <property type="project" value="UniProtKB-ARBA"/>
</dbReference>
<dbReference type="FunFam" id="2.60.40.60:FF:000416">
    <property type="entry name" value="Cadherin-related hmr-1"/>
    <property type="match status" value="1"/>
</dbReference>
<dbReference type="FunCoup" id="Q5F4W0">
    <property type="interactions" value="138"/>
</dbReference>
<dbReference type="EMBL" id="BX284603">
    <property type="protein sequence ID" value="CCD72204.1"/>
    <property type="molecule type" value="Genomic_DNA"/>
</dbReference>
<dbReference type="SMR" id="Q5F4W0"/>
<dbReference type="OMA" id="NANIDCE"/>
<feature type="domain" description="Cadherin" evidence="15">
    <location>
        <begin position="838"/>
        <end position="942"/>
    </location>
</feature>
<evidence type="ECO:0000313" key="17">
    <source>
        <dbReference type="Proteomes" id="UP000001940"/>
    </source>
</evidence>
<keyword evidence="10" id="KW-0325">Glycoprotein</keyword>
<feature type="domain" description="Cadherin" evidence="15">
    <location>
        <begin position="2045"/>
        <end position="2131"/>
    </location>
</feature>
<keyword evidence="5 11" id="KW-0106">Calcium</keyword>
<feature type="domain" description="Cadherin" evidence="15">
    <location>
        <begin position="1927"/>
        <end position="2029"/>
    </location>
</feature>
<evidence type="ECO:0000256" key="3">
    <source>
        <dbReference type="ARBA" id="ARBA00022692"/>
    </source>
</evidence>
<keyword evidence="9" id="KW-1015">Disulfide bond</keyword>
<dbReference type="GO" id="GO:0005912">
    <property type="term" value="C:adherens junction"/>
    <property type="evidence" value="ECO:0000318"/>
    <property type="project" value="GO_Central"/>
</dbReference>
<evidence type="ECO:0000313" key="16">
    <source>
        <dbReference type="EMBL" id="CCD72204.1"/>
    </source>
</evidence>
<dbReference type="GO" id="GO:0007163">
    <property type="term" value="P:establishment or maintenance of cell polarity"/>
    <property type="evidence" value="ECO:0007669"/>
    <property type="project" value="UniProtKB-ARBA"/>
</dbReference>